<name>E2PXF3_STRCL</name>
<accession>E2PXF3</accession>
<dbReference type="Gene3D" id="3.40.50.300">
    <property type="entry name" value="P-loop containing nucleotide triphosphate hydrolases"/>
    <property type="match status" value="1"/>
</dbReference>
<dbReference type="CDD" id="cd03214">
    <property type="entry name" value="ABC_Iron-Siderophores_B12_Hemin"/>
    <property type="match status" value="1"/>
</dbReference>
<dbReference type="SMART" id="SM00382">
    <property type="entry name" value="AAA"/>
    <property type="match status" value="1"/>
</dbReference>
<evidence type="ECO:0000313" key="11">
    <source>
        <dbReference type="EMBL" id="EFG06075.1"/>
    </source>
</evidence>
<keyword evidence="5" id="KW-0547">Nucleotide-binding</keyword>
<reference evidence="11 12" key="1">
    <citation type="journal article" date="2010" name="Genome Biol. Evol.">
        <title>The sequence of a 1.8-mb bacterial linear plasmid reveals a rich evolutionary reservoir of secondary metabolic pathways.</title>
        <authorList>
            <person name="Medema M.H."/>
            <person name="Trefzer A."/>
            <person name="Kovalchuk A."/>
            <person name="van den Berg M."/>
            <person name="Mueller U."/>
            <person name="Heijne W."/>
            <person name="Wu L."/>
            <person name="Alam M.T."/>
            <person name="Ronning C.M."/>
            <person name="Nierman W.C."/>
            <person name="Bovenberg R.A.L."/>
            <person name="Breitling R."/>
            <person name="Takano E."/>
        </authorList>
    </citation>
    <scope>NUCLEOTIDE SEQUENCE [LARGE SCALE GENOMIC DNA]</scope>
    <source>
        <strain evidence="12">ATCC 27064 / DSM 738 / JCM 4710 / NBRC 13307 / NCIMB 12785 / NRRL 3585 / VKM Ac-602</strain>
    </source>
</reference>
<dbReference type="EC" id="3.6.3.34" evidence="11"/>
<dbReference type="FunFam" id="3.40.50.300:FF:000134">
    <property type="entry name" value="Iron-enterobactin ABC transporter ATP-binding protein"/>
    <property type="match status" value="1"/>
</dbReference>
<evidence type="ECO:0000256" key="3">
    <source>
        <dbReference type="ARBA" id="ARBA00022475"/>
    </source>
</evidence>
<dbReference type="PANTHER" id="PTHR42771:SF2">
    <property type="entry name" value="IRON(3+)-HYDROXAMATE IMPORT ATP-BINDING PROTEIN FHUC"/>
    <property type="match status" value="1"/>
</dbReference>
<dbReference type="eggNOG" id="COG1120">
    <property type="taxonomic scope" value="Bacteria"/>
</dbReference>
<dbReference type="PROSITE" id="PS50893">
    <property type="entry name" value="ABC_TRANSPORTER_2"/>
    <property type="match status" value="1"/>
</dbReference>
<keyword evidence="7" id="KW-0408">Iron</keyword>
<evidence type="ECO:0000256" key="4">
    <source>
        <dbReference type="ARBA" id="ARBA00022496"/>
    </source>
</evidence>
<sequence>MTPVRVTPGPRAACPAPLPATRHAVRGLRSRSTTTMQRLTAESVTLSYDRRVIAENLSVEIPDNSFTVIVGPNACGKSTLLRALSRMLKPAEGRVLLDGQAIHSLPAKKVARTLGLLPQSSIAPDGITVADLVARGRFPHQGLLRQWSPEDERIVRESMEATGVDPLAERYVDELSGGQRQRVWIAMALAQQTPLLLLDEPTTFLDIQHQLEVLDLCAELHETQGRTLVAVLHDLNQAARYATHLIALHGGAVVAEGPPSEVVTAELVERVFGVRSQVIEDPESGTPLVVPVARRKPGARRAGVTADVVADVAT</sequence>
<gene>
    <name evidence="11" type="ORF">SCLAV_0997</name>
</gene>
<dbReference type="STRING" id="1901.BB341_23015"/>
<evidence type="ECO:0000256" key="1">
    <source>
        <dbReference type="ARBA" id="ARBA00004202"/>
    </source>
</evidence>
<keyword evidence="12" id="KW-1185">Reference proteome</keyword>
<comment type="subcellular location">
    <subcellularLocation>
        <location evidence="1">Cell membrane</location>
        <topology evidence="1">Peripheral membrane protein</topology>
    </subcellularLocation>
</comment>
<evidence type="ECO:0000256" key="9">
    <source>
        <dbReference type="ARBA" id="ARBA00023136"/>
    </source>
</evidence>
<keyword evidence="4" id="KW-0410">Iron transport</keyword>
<evidence type="ECO:0000256" key="2">
    <source>
        <dbReference type="ARBA" id="ARBA00022448"/>
    </source>
</evidence>
<dbReference type="AlphaFoldDB" id="E2PXF3"/>
<keyword evidence="3" id="KW-1003">Cell membrane</keyword>
<evidence type="ECO:0000256" key="5">
    <source>
        <dbReference type="ARBA" id="ARBA00022741"/>
    </source>
</evidence>
<dbReference type="Proteomes" id="UP000002357">
    <property type="component" value="Chromosome"/>
</dbReference>
<dbReference type="PROSITE" id="PS00211">
    <property type="entry name" value="ABC_TRANSPORTER_1"/>
    <property type="match status" value="1"/>
</dbReference>
<keyword evidence="9" id="KW-0472">Membrane</keyword>
<evidence type="ECO:0000256" key="6">
    <source>
        <dbReference type="ARBA" id="ARBA00022840"/>
    </source>
</evidence>
<dbReference type="Pfam" id="PF00005">
    <property type="entry name" value="ABC_tran"/>
    <property type="match status" value="1"/>
</dbReference>
<dbReference type="GO" id="GO:0016887">
    <property type="term" value="F:ATP hydrolysis activity"/>
    <property type="evidence" value="ECO:0007669"/>
    <property type="project" value="InterPro"/>
</dbReference>
<feature type="domain" description="ABC transporter" evidence="10">
    <location>
        <begin position="39"/>
        <end position="275"/>
    </location>
</feature>
<dbReference type="GO" id="GO:0005524">
    <property type="term" value="F:ATP binding"/>
    <property type="evidence" value="ECO:0007669"/>
    <property type="project" value="UniProtKB-KW"/>
</dbReference>
<evidence type="ECO:0000256" key="7">
    <source>
        <dbReference type="ARBA" id="ARBA00023004"/>
    </source>
</evidence>
<evidence type="ECO:0000313" key="12">
    <source>
        <dbReference type="Proteomes" id="UP000002357"/>
    </source>
</evidence>
<dbReference type="InterPro" id="IPR003439">
    <property type="entry name" value="ABC_transporter-like_ATP-bd"/>
</dbReference>
<dbReference type="InterPro" id="IPR003593">
    <property type="entry name" value="AAA+_ATPase"/>
</dbReference>
<dbReference type="InterPro" id="IPR017871">
    <property type="entry name" value="ABC_transporter-like_CS"/>
</dbReference>
<evidence type="ECO:0000256" key="8">
    <source>
        <dbReference type="ARBA" id="ARBA00023065"/>
    </source>
</evidence>
<dbReference type="InterPro" id="IPR051535">
    <property type="entry name" value="Siderophore_ABC-ATPase"/>
</dbReference>
<dbReference type="PANTHER" id="PTHR42771">
    <property type="entry name" value="IRON(3+)-HYDROXAMATE IMPORT ATP-BINDING PROTEIN FHUC"/>
    <property type="match status" value="1"/>
</dbReference>
<proteinExistence type="predicted"/>
<dbReference type="InterPro" id="IPR027417">
    <property type="entry name" value="P-loop_NTPase"/>
</dbReference>
<evidence type="ECO:0000259" key="10">
    <source>
        <dbReference type="PROSITE" id="PS50893"/>
    </source>
</evidence>
<dbReference type="SUPFAM" id="SSF52540">
    <property type="entry name" value="P-loop containing nucleoside triphosphate hydrolases"/>
    <property type="match status" value="1"/>
</dbReference>
<keyword evidence="2" id="KW-0813">Transport</keyword>
<keyword evidence="6 11" id="KW-0067">ATP-binding</keyword>
<organism evidence="11 12">
    <name type="scientific">Streptomyces clavuligerus</name>
    <dbReference type="NCBI Taxonomy" id="1901"/>
    <lineage>
        <taxon>Bacteria</taxon>
        <taxon>Bacillati</taxon>
        <taxon>Actinomycetota</taxon>
        <taxon>Actinomycetes</taxon>
        <taxon>Kitasatosporales</taxon>
        <taxon>Streptomycetaceae</taxon>
        <taxon>Streptomyces</taxon>
    </lineage>
</organism>
<protein>
    <submittedName>
        <fullName evidence="11">Putative iron-siderophore uptake ABC transporter ATP-binding protein</fullName>
        <ecNumber evidence="11">3.6.3.34</ecNumber>
    </submittedName>
</protein>
<dbReference type="EMBL" id="CM000913">
    <property type="protein sequence ID" value="EFG06075.1"/>
    <property type="molecule type" value="Genomic_DNA"/>
</dbReference>
<keyword evidence="11" id="KW-0378">Hydrolase</keyword>
<keyword evidence="8" id="KW-0406">Ion transport</keyword>
<dbReference type="GO" id="GO:0006826">
    <property type="term" value="P:iron ion transport"/>
    <property type="evidence" value="ECO:0007669"/>
    <property type="project" value="UniProtKB-KW"/>
</dbReference>
<dbReference type="GO" id="GO:0005886">
    <property type="term" value="C:plasma membrane"/>
    <property type="evidence" value="ECO:0007669"/>
    <property type="project" value="UniProtKB-SubCell"/>
</dbReference>